<comment type="caution">
    <text evidence="15">The sequence shown here is derived from an EMBL/GenBank/DDBJ whole genome shotgun (WGS) entry which is preliminary data.</text>
</comment>
<comment type="subcellular location">
    <subcellularLocation>
        <location evidence="1 10">Cell outer membrane</location>
        <topology evidence="1 10">Multi-pass membrane protein</topology>
    </subcellularLocation>
</comment>
<dbReference type="InterPro" id="IPR036942">
    <property type="entry name" value="Beta-barrel_TonB_sf"/>
</dbReference>
<evidence type="ECO:0000256" key="5">
    <source>
        <dbReference type="ARBA" id="ARBA00022692"/>
    </source>
</evidence>
<keyword evidence="3 10" id="KW-0813">Transport</keyword>
<dbReference type="PANTHER" id="PTHR47234">
    <property type="match status" value="1"/>
</dbReference>
<comment type="similarity">
    <text evidence="2 10 11">Belongs to the TonB-dependent receptor family.</text>
</comment>
<dbReference type="CDD" id="cd01347">
    <property type="entry name" value="ligand_gated_channel"/>
    <property type="match status" value="1"/>
</dbReference>
<feature type="domain" description="TonB-dependent receptor plug" evidence="14">
    <location>
        <begin position="53"/>
        <end position="161"/>
    </location>
</feature>
<evidence type="ECO:0000256" key="1">
    <source>
        <dbReference type="ARBA" id="ARBA00004571"/>
    </source>
</evidence>
<evidence type="ECO:0000256" key="6">
    <source>
        <dbReference type="ARBA" id="ARBA00023077"/>
    </source>
</evidence>
<keyword evidence="8 15" id="KW-0675">Receptor</keyword>
<dbReference type="SUPFAM" id="SSF56935">
    <property type="entry name" value="Porins"/>
    <property type="match status" value="1"/>
</dbReference>
<keyword evidence="7 10" id="KW-0472">Membrane</keyword>
<evidence type="ECO:0000256" key="2">
    <source>
        <dbReference type="ARBA" id="ARBA00009810"/>
    </source>
</evidence>
<dbReference type="InterPro" id="IPR037066">
    <property type="entry name" value="Plug_dom_sf"/>
</dbReference>
<evidence type="ECO:0000259" key="13">
    <source>
        <dbReference type="Pfam" id="PF00593"/>
    </source>
</evidence>
<dbReference type="EMBL" id="JAEDAK010000008">
    <property type="protein sequence ID" value="MBH9577719.1"/>
    <property type="molecule type" value="Genomic_DNA"/>
</dbReference>
<dbReference type="Gene3D" id="2.170.130.10">
    <property type="entry name" value="TonB-dependent receptor, plug domain"/>
    <property type="match status" value="1"/>
</dbReference>
<dbReference type="InterPro" id="IPR039426">
    <property type="entry name" value="TonB-dep_rcpt-like"/>
</dbReference>
<organism evidence="15 16">
    <name type="scientific">Inhella proteolytica</name>
    <dbReference type="NCBI Taxonomy" id="2795029"/>
    <lineage>
        <taxon>Bacteria</taxon>
        <taxon>Pseudomonadati</taxon>
        <taxon>Pseudomonadota</taxon>
        <taxon>Betaproteobacteria</taxon>
        <taxon>Burkholderiales</taxon>
        <taxon>Sphaerotilaceae</taxon>
        <taxon>Inhella</taxon>
    </lineage>
</organism>
<gene>
    <name evidence="15" type="ORF">I7X39_12485</name>
</gene>
<dbReference type="Gene3D" id="2.40.170.20">
    <property type="entry name" value="TonB-dependent receptor, beta-barrel domain"/>
    <property type="match status" value="1"/>
</dbReference>
<keyword evidence="9 10" id="KW-0998">Cell outer membrane</keyword>
<reference evidence="15" key="1">
    <citation type="submission" date="2020-12" db="EMBL/GenBank/DDBJ databases">
        <title>The genome sequence of Inhella sp. 1Y17.</title>
        <authorList>
            <person name="Liu Y."/>
        </authorList>
    </citation>
    <scope>NUCLEOTIDE SEQUENCE</scope>
    <source>
        <strain evidence="15">1Y17</strain>
    </source>
</reference>
<sequence length="848" mass="91308">MFKKTKVCASVLLAVGGGVLATSMPAFAQEAQKLERIEVTGSRIKRADAEGALPVTVITRAELEASGSTTVAEFIRNSTFASTGQFRPQSGSSAQSFSGVNLRGLGSNRTLVLVDGRRVAKAPNVGDSADMNSIPMAAVERIEILTDGASAIYGSDAIGGVVNVVLRKDFEGVHLMAGKTNPSIKGGNREEASAILGITGEKGRVVMGASRTSRDIIWVRDYPWGAPKGASSYSNHFYQAIDIGGGEYLPNISGGGSRGKAGSCDFPDKGFYVDATGRCRYDFNLVAADEAATGAKSIFARGEFRINSDWNAYLNVSSTNNTSFGRYAPVPDTILVTPGSVLANRYKFTQPVFLAHRFAAAGNRDTSTDATLTDYTAGFQGTVGSVDVDMGVRRTVSKYQEIGRGFIVKGLATAAINNGVYQVDNPFLNSDQVLKSITTTTGRDGLWAQTDYFANASFDLFQMGNGSARMYVGLDRSVQQYADIYDSLSEAGEVLGSSGSSAEGHRTVSAGTVEVLFPIMKGLEASVAGRYEKYSDYGNDFSPKISVRYQPMRSLTLRASAGEGFRAPTLPELNQKPAFSADTVVDPRHCLADGGFSAAECQTEEFQINGLRISNPALKSEKSKQWSIGAVWDVMPNLSTKLDVWHTKIHDVINFVSAQQIVDRDNGDSKLPIPAGLSIRRDPSTGAILQIVSGSANEGVLNYGGFDASVLFSHKWAGIGNFSHELTYSRVTKAEQDGVDYNGTFGSPKHRAVLANSWKLGGFAVQYNLNVIGKNGERDGDYAPTYTTHDVQFAWDTPLKGAKLILGVNNLTEKFPALVGSPYDQKPFNYYLYDAYGRQYYGRIEMKF</sequence>
<feature type="domain" description="TonB-dependent receptor-like beta-barrel" evidence="13">
    <location>
        <begin position="310"/>
        <end position="811"/>
    </location>
</feature>
<evidence type="ECO:0000256" key="9">
    <source>
        <dbReference type="ARBA" id="ARBA00023237"/>
    </source>
</evidence>
<evidence type="ECO:0000256" key="3">
    <source>
        <dbReference type="ARBA" id="ARBA00022448"/>
    </source>
</evidence>
<evidence type="ECO:0000256" key="4">
    <source>
        <dbReference type="ARBA" id="ARBA00022452"/>
    </source>
</evidence>
<dbReference type="RefSeq" id="WP_198111495.1">
    <property type="nucleotide sequence ID" value="NZ_JAEDAK010000008.1"/>
</dbReference>
<evidence type="ECO:0000256" key="7">
    <source>
        <dbReference type="ARBA" id="ARBA00023136"/>
    </source>
</evidence>
<evidence type="ECO:0000313" key="15">
    <source>
        <dbReference type="EMBL" id="MBH9577719.1"/>
    </source>
</evidence>
<keyword evidence="16" id="KW-1185">Reference proteome</keyword>
<dbReference type="Proteomes" id="UP000613266">
    <property type="component" value="Unassembled WGS sequence"/>
</dbReference>
<feature type="signal peptide" evidence="12">
    <location>
        <begin position="1"/>
        <end position="28"/>
    </location>
</feature>
<evidence type="ECO:0000256" key="8">
    <source>
        <dbReference type="ARBA" id="ARBA00023170"/>
    </source>
</evidence>
<dbReference type="Pfam" id="PF07715">
    <property type="entry name" value="Plug"/>
    <property type="match status" value="1"/>
</dbReference>
<keyword evidence="5 10" id="KW-0812">Transmembrane</keyword>
<feature type="chain" id="PRO_5036951064" evidence="12">
    <location>
        <begin position="29"/>
        <end position="848"/>
    </location>
</feature>
<evidence type="ECO:0000313" key="16">
    <source>
        <dbReference type="Proteomes" id="UP000613266"/>
    </source>
</evidence>
<keyword evidence="6 11" id="KW-0798">TonB box</keyword>
<dbReference type="InterPro" id="IPR012910">
    <property type="entry name" value="Plug_dom"/>
</dbReference>
<dbReference type="GO" id="GO:0009279">
    <property type="term" value="C:cell outer membrane"/>
    <property type="evidence" value="ECO:0007669"/>
    <property type="project" value="UniProtKB-SubCell"/>
</dbReference>
<dbReference type="AlphaFoldDB" id="A0A931J1C4"/>
<keyword evidence="4 10" id="KW-1134">Transmembrane beta strand</keyword>
<name>A0A931J1C4_9BURK</name>
<proteinExistence type="inferred from homology"/>
<protein>
    <submittedName>
        <fullName evidence="15">TonB-dependent receptor</fullName>
    </submittedName>
</protein>
<accession>A0A931J1C4</accession>
<evidence type="ECO:0000259" key="14">
    <source>
        <dbReference type="Pfam" id="PF07715"/>
    </source>
</evidence>
<dbReference type="InterPro" id="IPR000531">
    <property type="entry name" value="Beta-barrel_TonB"/>
</dbReference>
<dbReference type="PROSITE" id="PS52016">
    <property type="entry name" value="TONB_DEPENDENT_REC_3"/>
    <property type="match status" value="1"/>
</dbReference>
<dbReference type="Pfam" id="PF00593">
    <property type="entry name" value="TonB_dep_Rec_b-barrel"/>
    <property type="match status" value="1"/>
</dbReference>
<keyword evidence="12" id="KW-0732">Signal</keyword>
<evidence type="ECO:0000256" key="12">
    <source>
        <dbReference type="SAM" id="SignalP"/>
    </source>
</evidence>
<evidence type="ECO:0000256" key="11">
    <source>
        <dbReference type="RuleBase" id="RU003357"/>
    </source>
</evidence>
<evidence type="ECO:0000256" key="10">
    <source>
        <dbReference type="PROSITE-ProRule" id="PRU01360"/>
    </source>
</evidence>
<dbReference type="PANTHER" id="PTHR47234:SF2">
    <property type="entry name" value="TONB-DEPENDENT RECEPTOR"/>
    <property type="match status" value="1"/>
</dbReference>